<dbReference type="InterPro" id="IPR045851">
    <property type="entry name" value="AMP-bd_C_sf"/>
</dbReference>
<dbReference type="InterPro" id="IPR000873">
    <property type="entry name" value="AMP-dep_synth/lig_dom"/>
</dbReference>
<keyword evidence="2 5" id="KW-0436">Ligase</keyword>
<evidence type="ECO:0000256" key="1">
    <source>
        <dbReference type="ARBA" id="ARBA00006432"/>
    </source>
</evidence>
<feature type="domain" description="AMP-binding enzyme C-terminal" evidence="4">
    <location>
        <begin position="419"/>
        <end position="494"/>
    </location>
</feature>
<dbReference type="EMBL" id="DF820464">
    <property type="protein sequence ID" value="GAK55828.1"/>
    <property type="molecule type" value="Genomic_DNA"/>
</dbReference>
<name>A0A081BU23_VECG1</name>
<dbReference type="InterPro" id="IPR025110">
    <property type="entry name" value="AMP-bd_C"/>
</dbReference>
<evidence type="ECO:0000259" key="4">
    <source>
        <dbReference type="Pfam" id="PF13193"/>
    </source>
</evidence>
<comment type="similarity">
    <text evidence="1">Belongs to the ATP-dependent AMP-binding enzyme family.</text>
</comment>
<dbReference type="GO" id="GO:0016405">
    <property type="term" value="F:CoA-ligase activity"/>
    <property type="evidence" value="ECO:0007669"/>
    <property type="project" value="TreeGrafter"/>
</dbReference>
<dbReference type="Gene3D" id="3.40.50.12780">
    <property type="entry name" value="N-terminal domain of ligase-like"/>
    <property type="match status" value="1"/>
</dbReference>
<dbReference type="Pfam" id="PF13193">
    <property type="entry name" value="AMP-binding_C"/>
    <property type="match status" value="1"/>
</dbReference>
<dbReference type="FunFam" id="3.30.300.30:FF:000008">
    <property type="entry name" value="2,3-dihydroxybenzoate-AMP ligase"/>
    <property type="match status" value="1"/>
</dbReference>
<feature type="domain" description="AMP-dependent synthetase/ligase" evidence="3">
    <location>
        <begin position="7"/>
        <end position="369"/>
    </location>
</feature>
<dbReference type="STRING" id="1499967.U27_02787"/>
<evidence type="ECO:0000259" key="3">
    <source>
        <dbReference type="Pfam" id="PF00501"/>
    </source>
</evidence>
<accession>A0A081BU23</accession>
<dbReference type="Proteomes" id="UP000030661">
    <property type="component" value="Unassembled WGS sequence"/>
</dbReference>
<evidence type="ECO:0000256" key="2">
    <source>
        <dbReference type="ARBA" id="ARBA00022598"/>
    </source>
</evidence>
<evidence type="ECO:0000313" key="5">
    <source>
        <dbReference type="EMBL" id="GAK55828.1"/>
    </source>
</evidence>
<dbReference type="eggNOG" id="COG0318">
    <property type="taxonomic scope" value="Bacteria"/>
</dbReference>
<dbReference type="AlphaFoldDB" id="A0A081BU23"/>
<dbReference type="InterPro" id="IPR020845">
    <property type="entry name" value="AMP-binding_CS"/>
</dbReference>
<dbReference type="Pfam" id="PF00501">
    <property type="entry name" value="AMP-binding"/>
    <property type="match status" value="1"/>
</dbReference>
<dbReference type="PROSITE" id="PS00455">
    <property type="entry name" value="AMP_BINDING"/>
    <property type="match status" value="1"/>
</dbReference>
<dbReference type="InterPro" id="IPR042099">
    <property type="entry name" value="ANL_N_sf"/>
</dbReference>
<dbReference type="SUPFAM" id="SSF56801">
    <property type="entry name" value="Acetyl-CoA synthetase-like"/>
    <property type="match status" value="1"/>
</dbReference>
<dbReference type="HOGENOM" id="CLU_000022_59_9_0"/>
<gene>
    <name evidence="5" type="ORF">U27_02787</name>
</gene>
<dbReference type="NCBIfam" id="NF004837">
    <property type="entry name" value="PRK06187.1"/>
    <property type="match status" value="1"/>
</dbReference>
<reference evidence="5" key="1">
    <citation type="journal article" date="2015" name="PeerJ">
        <title>First genomic representation of candidate bacterial phylum KSB3 points to enhanced environmental sensing as a trigger of wastewater bulking.</title>
        <authorList>
            <person name="Sekiguchi Y."/>
            <person name="Ohashi A."/>
            <person name="Parks D.H."/>
            <person name="Yamauchi T."/>
            <person name="Tyson G.W."/>
            <person name="Hugenholtz P."/>
        </authorList>
    </citation>
    <scope>NUCLEOTIDE SEQUENCE [LARGE SCALE GENOMIC DNA]</scope>
</reference>
<dbReference type="PANTHER" id="PTHR24096">
    <property type="entry name" value="LONG-CHAIN-FATTY-ACID--COA LIGASE"/>
    <property type="match status" value="1"/>
</dbReference>
<keyword evidence="6" id="KW-1185">Reference proteome</keyword>
<dbReference type="Gene3D" id="3.30.300.30">
    <property type="match status" value="1"/>
</dbReference>
<dbReference type="CDD" id="cd05936">
    <property type="entry name" value="FC-FACS_FadD_like"/>
    <property type="match status" value="1"/>
</dbReference>
<organism evidence="5">
    <name type="scientific">Vecturithrix granuli</name>
    <dbReference type="NCBI Taxonomy" id="1499967"/>
    <lineage>
        <taxon>Bacteria</taxon>
        <taxon>Candidatus Moduliflexota</taxon>
        <taxon>Candidatus Vecturitrichia</taxon>
        <taxon>Candidatus Vecturitrichales</taxon>
        <taxon>Candidatus Vecturitrichaceae</taxon>
        <taxon>Candidatus Vecturithrix</taxon>
    </lineage>
</organism>
<protein>
    <submittedName>
        <fullName evidence="5">Long-chain fatty-acid-CoA ligase</fullName>
    </submittedName>
</protein>
<proteinExistence type="inferred from homology"/>
<sequence>MTLGKMLEETAQQFPRKCAIKFEKRKISYKELNISVNKAAHALIALGLKKGDRVGILSDNCPEYIISYFAILKFGGIAVPINSFLTGNEVKYIVNDCQVKVLVTSKKFLRTIQPVLAQMSSILNIIVINDVEQNEHLSFEKLLESDKAENIQAEIAEQDLAVFIYTSGTTGHPKGAMLSHYNLLMNVVDAVQVFKVVPKDKFLLFLPMFHSFTFTVCVLLPLKVGSTIVLIGSVKSLDSIKKAIIFDRVTLFVGVPAVYNVLANKPLPKILRYINAIRAFVSGSAPLPAPVIDKIEQKFNSVLCEGYGLSEASPVVSVNPVYGTRKVGSVGPALPSVQVKIVDENLKDLPIGEVGELAVKGPNVMQGYFNLPEETRKTIVDDWLLTGDIAKLDEEGYIYIVDRKKDMLLVRGVNVYPREIEDVLYTHPNIVECAVIGVPDETKGEVPKAFIVVREGETLSEQDVRDFCKEHLAAYKLPKYIEFRTSLPKNATQKIMKRDLR</sequence>
<evidence type="ECO:0000313" key="6">
    <source>
        <dbReference type="Proteomes" id="UP000030661"/>
    </source>
</evidence>